<keyword evidence="10 13" id="KW-0378">Hydrolase</keyword>
<comment type="catalytic activity">
    <reaction evidence="1">
        <text>Release of an N-terminal aspartate or glutamate from a peptide, with a preference for aspartate.</text>
        <dbReference type="EC" id="3.4.11.21"/>
    </reaction>
</comment>
<dbReference type="SUPFAM" id="SSF53187">
    <property type="entry name" value="Zn-dependent exopeptidases"/>
    <property type="match status" value="1"/>
</dbReference>
<comment type="similarity">
    <text evidence="3 13">Belongs to the peptidase M18 family.</text>
</comment>
<dbReference type="GO" id="GO:0004177">
    <property type="term" value="F:aminopeptidase activity"/>
    <property type="evidence" value="ECO:0007669"/>
    <property type="project" value="UniProtKB-KW"/>
</dbReference>
<dbReference type="InterPro" id="IPR001948">
    <property type="entry name" value="Peptidase_M18"/>
</dbReference>
<sequence>MFGSPQSSCFILSKLFDNLNSIGLFYLISAVKALRELLLSCGFRELREDEPWRLAPGDRAFLTKNFSTLYAIGVGGAHRPGNGFTLFAAHTDSPSLRVKPRSDRQKEGYQQLGVETYGGGLWYTWLDRDLTLAGRVIVGPRPAAPASATCPSTVSEATTSTASACSGQLRHCLVNLVRPIACVPSLAIHLNREINSKGFLPNPEQHLAPIICTSFMDQVNERFKAENSFYI</sequence>
<evidence type="ECO:0000256" key="10">
    <source>
        <dbReference type="ARBA" id="ARBA00022801"/>
    </source>
</evidence>
<evidence type="ECO:0000256" key="2">
    <source>
        <dbReference type="ARBA" id="ARBA00001947"/>
    </source>
</evidence>
<dbReference type="SUPFAM" id="SSF101821">
    <property type="entry name" value="Aminopeptidase/glucanase lid domain"/>
    <property type="match status" value="2"/>
</dbReference>
<evidence type="ECO:0000256" key="13">
    <source>
        <dbReference type="RuleBase" id="RU004386"/>
    </source>
</evidence>
<evidence type="ECO:0000256" key="4">
    <source>
        <dbReference type="ARBA" id="ARBA00011395"/>
    </source>
</evidence>
<comment type="cofactor">
    <cofactor evidence="2">
        <name>Zn(2+)</name>
        <dbReference type="ChEBI" id="CHEBI:29105"/>
    </cofactor>
</comment>
<evidence type="ECO:0000313" key="15">
    <source>
        <dbReference type="Proteomes" id="UP000784294"/>
    </source>
</evidence>
<evidence type="ECO:0000256" key="11">
    <source>
        <dbReference type="ARBA" id="ARBA00022833"/>
    </source>
</evidence>
<dbReference type="AlphaFoldDB" id="A0A3S4ZXU7"/>
<keyword evidence="9 13" id="KW-0479">Metal-binding</keyword>
<evidence type="ECO:0000256" key="6">
    <source>
        <dbReference type="ARBA" id="ARBA00015118"/>
    </source>
</evidence>
<comment type="subunit">
    <text evidence="4">Tetrahedron-shaped homododecamer built from six homodimers.</text>
</comment>
<reference evidence="14" key="1">
    <citation type="submission" date="2018-11" db="EMBL/GenBank/DDBJ databases">
        <authorList>
            <consortium name="Pathogen Informatics"/>
        </authorList>
    </citation>
    <scope>NUCLEOTIDE SEQUENCE</scope>
</reference>
<dbReference type="GO" id="GO:0005737">
    <property type="term" value="C:cytoplasm"/>
    <property type="evidence" value="ECO:0007669"/>
    <property type="project" value="UniProtKB-ARBA"/>
</dbReference>
<accession>A0A3S4ZXU7</accession>
<gene>
    <name evidence="14" type="ORF">PXEA_LOCUS15963</name>
</gene>
<keyword evidence="7 13" id="KW-0031">Aminopeptidase</keyword>
<dbReference type="Proteomes" id="UP000784294">
    <property type="component" value="Unassembled WGS sequence"/>
</dbReference>
<dbReference type="GO" id="GO:0008270">
    <property type="term" value="F:zinc ion binding"/>
    <property type="evidence" value="ECO:0007669"/>
    <property type="project" value="InterPro"/>
</dbReference>
<evidence type="ECO:0000256" key="5">
    <source>
        <dbReference type="ARBA" id="ARBA00011965"/>
    </source>
</evidence>
<dbReference type="Gene3D" id="3.40.630.10">
    <property type="entry name" value="Zn peptidases"/>
    <property type="match status" value="1"/>
</dbReference>
<evidence type="ECO:0000256" key="3">
    <source>
        <dbReference type="ARBA" id="ARBA00008290"/>
    </source>
</evidence>
<keyword evidence="12 13" id="KW-0482">Metalloprotease</keyword>
<comment type="caution">
    <text evidence="14">The sequence shown here is derived from an EMBL/GenBank/DDBJ whole genome shotgun (WGS) entry which is preliminary data.</text>
</comment>
<dbReference type="GO" id="GO:0008237">
    <property type="term" value="F:metallopeptidase activity"/>
    <property type="evidence" value="ECO:0007669"/>
    <property type="project" value="UniProtKB-KW"/>
</dbReference>
<evidence type="ECO:0000256" key="7">
    <source>
        <dbReference type="ARBA" id="ARBA00022438"/>
    </source>
</evidence>
<evidence type="ECO:0000313" key="14">
    <source>
        <dbReference type="EMBL" id="VEL22523.1"/>
    </source>
</evidence>
<dbReference type="PRINTS" id="PR00932">
    <property type="entry name" value="AMINO1PTASE"/>
</dbReference>
<keyword evidence="11 13" id="KW-0862">Zinc</keyword>
<evidence type="ECO:0000256" key="8">
    <source>
        <dbReference type="ARBA" id="ARBA00022670"/>
    </source>
</evidence>
<dbReference type="EMBL" id="CAAALY010056848">
    <property type="protein sequence ID" value="VEL22523.1"/>
    <property type="molecule type" value="Genomic_DNA"/>
</dbReference>
<dbReference type="EC" id="3.4.11.21" evidence="5"/>
<dbReference type="PANTHER" id="PTHR28570:SF3">
    <property type="entry name" value="ASPARTYL AMINOPEPTIDASE"/>
    <property type="match status" value="1"/>
</dbReference>
<evidence type="ECO:0000256" key="9">
    <source>
        <dbReference type="ARBA" id="ARBA00022723"/>
    </source>
</evidence>
<dbReference type="OrthoDB" id="9880441at2759"/>
<dbReference type="Gene3D" id="2.30.250.10">
    <property type="entry name" value="Aminopeptidase i, Domain 2"/>
    <property type="match status" value="1"/>
</dbReference>
<dbReference type="InterPro" id="IPR023358">
    <property type="entry name" value="Peptidase_M18_dom2"/>
</dbReference>
<protein>
    <recommendedName>
        <fullName evidence="6">Aspartyl aminopeptidase</fullName>
        <ecNumber evidence="5">3.4.11.21</ecNumber>
    </recommendedName>
</protein>
<dbReference type="Pfam" id="PF02127">
    <property type="entry name" value="Peptidase_M18"/>
    <property type="match status" value="2"/>
</dbReference>
<name>A0A3S4ZXU7_9PLAT</name>
<keyword evidence="15" id="KW-1185">Reference proteome</keyword>
<keyword evidence="8 13" id="KW-0645">Protease</keyword>
<proteinExistence type="inferred from homology"/>
<dbReference type="GO" id="GO:0006508">
    <property type="term" value="P:proteolysis"/>
    <property type="evidence" value="ECO:0007669"/>
    <property type="project" value="UniProtKB-KW"/>
</dbReference>
<dbReference type="PANTHER" id="PTHR28570">
    <property type="entry name" value="ASPARTYL AMINOPEPTIDASE"/>
    <property type="match status" value="1"/>
</dbReference>
<evidence type="ECO:0000256" key="1">
    <source>
        <dbReference type="ARBA" id="ARBA00001335"/>
    </source>
</evidence>
<organism evidence="14 15">
    <name type="scientific">Protopolystoma xenopodis</name>
    <dbReference type="NCBI Taxonomy" id="117903"/>
    <lineage>
        <taxon>Eukaryota</taxon>
        <taxon>Metazoa</taxon>
        <taxon>Spiralia</taxon>
        <taxon>Lophotrochozoa</taxon>
        <taxon>Platyhelminthes</taxon>
        <taxon>Monogenea</taxon>
        <taxon>Polyopisthocotylea</taxon>
        <taxon>Polystomatidea</taxon>
        <taxon>Polystomatidae</taxon>
        <taxon>Protopolystoma</taxon>
    </lineage>
</organism>
<evidence type="ECO:0000256" key="12">
    <source>
        <dbReference type="ARBA" id="ARBA00023049"/>
    </source>
</evidence>